<evidence type="ECO:0000313" key="2">
    <source>
        <dbReference type="EMBL" id="PUU78733.1"/>
    </source>
</evidence>
<organism evidence="2 3">
    <name type="scientific">Tuber borchii</name>
    <name type="common">White truffle</name>
    <dbReference type="NCBI Taxonomy" id="42251"/>
    <lineage>
        <taxon>Eukaryota</taxon>
        <taxon>Fungi</taxon>
        <taxon>Dikarya</taxon>
        <taxon>Ascomycota</taxon>
        <taxon>Pezizomycotina</taxon>
        <taxon>Pezizomycetes</taxon>
        <taxon>Pezizales</taxon>
        <taxon>Tuberaceae</taxon>
        <taxon>Tuber</taxon>
    </lineage>
</organism>
<dbReference type="EMBL" id="NESQ01000109">
    <property type="protein sequence ID" value="PUU78733.1"/>
    <property type="molecule type" value="Genomic_DNA"/>
</dbReference>
<keyword evidence="1" id="KW-1133">Transmembrane helix</keyword>
<keyword evidence="3" id="KW-1185">Reference proteome</keyword>
<dbReference type="AlphaFoldDB" id="A0A2T6ZTD9"/>
<keyword evidence="1" id="KW-0472">Membrane</keyword>
<evidence type="ECO:0000313" key="3">
    <source>
        <dbReference type="Proteomes" id="UP000244722"/>
    </source>
</evidence>
<keyword evidence="1" id="KW-0812">Transmembrane</keyword>
<gene>
    <name evidence="2" type="ORF">B9Z19DRAFT_43363</name>
</gene>
<protein>
    <submittedName>
        <fullName evidence="2">Uncharacterized protein</fullName>
    </submittedName>
</protein>
<name>A0A2T6ZTD9_TUBBO</name>
<comment type="caution">
    <text evidence="2">The sequence shown here is derived from an EMBL/GenBank/DDBJ whole genome shotgun (WGS) entry which is preliminary data.</text>
</comment>
<feature type="transmembrane region" description="Helical" evidence="1">
    <location>
        <begin position="133"/>
        <end position="152"/>
    </location>
</feature>
<dbReference type="Proteomes" id="UP000244722">
    <property type="component" value="Unassembled WGS sequence"/>
</dbReference>
<proteinExistence type="predicted"/>
<sequence>MYAQYATIHETKRNGPLCFSLSLPLYHSLAIFTGEGGSPGGSLPVVAVAISLFSICLPRFIYLPYLYHTVLYPLPFPPSLPPSLHHLSQWKNIIPTTGTQTNARFHPSIHTSILFNSLPPSLARLRRRRGDHMVFFSFFYIYIFIYLFIYPLSLSCL</sequence>
<feature type="transmembrane region" description="Helical" evidence="1">
    <location>
        <begin position="42"/>
        <end position="62"/>
    </location>
</feature>
<evidence type="ECO:0000256" key="1">
    <source>
        <dbReference type="SAM" id="Phobius"/>
    </source>
</evidence>
<accession>A0A2T6ZTD9</accession>
<reference evidence="2 3" key="1">
    <citation type="submission" date="2017-04" db="EMBL/GenBank/DDBJ databases">
        <title>Draft genome sequence of Tuber borchii Vittad., a whitish edible truffle.</title>
        <authorList>
            <consortium name="DOE Joint Genome Institute"/>
            <person name="Murat C."/>
            <person name="Kuo A."/>
            <person name="Barry K.W."/>
            <person name="Clum A."/>
            <person name="Dockter R.B."/>
            <person name="Fauchery L."/>
            <person name="Iotti M."/>
            <person name="Kohler A."/>
            <person name="Labutti K."/>
            <person name="Lindquist E.A."/>
            <person name="Lipzen A."/>
            <person name="Ohm R.A."/>
            <person name="Wang M."/>
            <person name="Grigoriev I.V."/>
            <person name="Zambonelli A."/>
            <person name="Martin F.M."/>
        </authorList>
    </citation>
    <scope>NUCLEOTIDE SEQUENCE [LARGE SCALE GENOMIC DNA]</scope>
    <source>
        <strain evidence="2 3">Tbo3840</strain>
    </source>
</reference>